<reference evidence="6" key="2">
    <citation type="journal article" date="2021" name="PeerJ">
        <title>Extensive microbial diversity within the chicken gut microbiome revealed by metagenomics and culture.</title>
        <authorList>
            <person name="Gilroy R."/>
            <person name="Ravi A."/>
            <person name="Getino M."/>
            <person name="Pursley I."/>
            <person name="Horton D.L."/>
            <person name="Alikhan N.F."/>
            <person name="Baker D."/>
            <person name="Gharbi K."/>
            <person name="Hall N."/>
            <person name="Watson M."/>
            <person name="Adriaenssens E.M."/>
            <person name="Foster-Nyarko E."/>
            <person name="Jarju S."/>
            <person name="Secka A."/>
            <person name="Antonio M."/>
            <person name="Oren A."/>
            <person name="Chaudhuri R.R."/>
            <person name="La Ragione R."/>
            <person name="Hildebrand F."/>
            <person name="Pallen M.J."/>
        </authorList>
    </citation>
    <scope>NUCLEOTIDE SEQUENCE</scope>
    <source>
        <strain evidence="6">ChiHjej10B9-9673</strain>
    </source>
</reference>
<dbReference type="SUPFAM" id="SSF46785">
    <property type="entry name" value="Winged helix' DNA-binding domain"/>
    <property type="match status" value="1"/>
</dbReference>
<evidence type="ECO:0000313" key="7">
    <source>
        <dbReference type="Proteomes" id="UP000824001"/>
    </source>
</evidence>
<keyword evidence="4" id="KW-0804">Transcription</keyword>
<keyword evidence="3" id="KW-0238">DNA-binding</keyword>
<evidence type="ECO:0000256" key="1">
    <source>
        <dbReference type="ARBA" id="ARBA00009437"/>
    </source>
</evidence>
<dbReference type="InterPro" id="IPR036390">
    <property type="entry name" value="WH_DNA-bd_sf"/>
</dbReference>
<dbReference type="AlphaFoldDB" id="A0A9D1FDH4"/>
<dbReference type="InterPro" id="IPR005119">
    <property type="entry name" value="LysR_subst-bd"/>
</dbReference>
<evidence type="ECO:0000259" key="5">
    <source>
        <dbReference type="PROSITE" id="PS50931"/>
    </source>
</evidence>
<dbReference type="Pfam" id="PF03466">
    <property type="entry name" value="LysR_substrate"/>
    <property type="match status" value="1"/>
</dbReference>
<dbReference type="Proteomes" id="UP000824001">
    <property type="component" value="Unassembled WGS sequence"/>
</dbReference>
<gene>
    <name evidence="6" type="ORF">IAC18_05725</name>
</gene>
<dbReference type="PROSITE" id="PS50931">
    <property type="entry name" value="HTH_LYSR"/>
    <property type="match status" value="1"/>
</dbReference>
<reference evidence="6" key="1">
    <citation type="submission" date="2020-10" db="EMBL/GenBank/DDBJ databases">
        <authorList>
            <person name="Gilroy R."/>
        </authorList>
    </citation>
    <scope>NUCLEOTIDE SEQUENCE</scope>
    <source>
        <strain evidence="6">ChiHjej10B9-9673</strain>
    </source>
</reference>
<proteinExistence type="inferred from homology"/>
<evidence type="ECO:0000256" key="2">
    <source>
        <dbReference type="ARBA" id="ARBA00023015"/>
    </source>
</evidence>
<dbReference type="PANTHER" id="PTHR30346:SF28">
    <property type="entry name" value="HTH-TYPE TRANSCRIPTIONAL REGULATOR CYNR"/>
    <property type="match status" value="1"/>
</dbReference>
<dbReference type="InterPro" id="IPR000847">
    <property type="entry name" value="LysR_HTH_N"/>
</dbReference>
<comment type="caution">
    <text evidence="6">The sequence shown here is derived from an EMBL/GenBank/DDBJ whole genome shotgun (WGS) entry which is preliminary data.</text>
</comment>
<dbReference type="InterPro" id="IPR036388">
    <property type="entry name" value="WH-like_DNA-bd_sf"/>
</dbReference>
<dbReference type="Gene3D" id="3.40.190.10">
    <property type="entry name" value="Periplasmic binding protein-like II"/>
    <property type="match status" value="2"/>
</dbReference>
<protein>
    <submittedName>
        <fullName evidence="6">LysR family transcriptional regulator</fullName>
    </submittedName>
</protein>
<name>A0A9D1FDH4_9FIRM</name>
<evidence type="ECO:0000313" key="6">
    <source>
        <dbReference type="EMBL" id="HIS67047.1"/>
    </source>
</evidence>
<sequence length="286" mass="32706">MSFSKAAEEMHVAQSAVSQQIRAMEEELGFALFERSTRRVSFTDAGQSFYVDCVKLMAGLDEALARAASKLNGKKNFLTVGIEGLMQCEVKAEALKAFERTHPEVDIIPKQIDRDRKYEDLLTGKIDVVFDIPKYYTLNPHIKKCGIVRNRHCLMVSKDHPLAGRDSVSKEELAQYVTFWGGIPKVEDYITSMYLDYFRASGIEPENVIYVPEQDIATFMVALNMGGNIVPVSERRRWSTELYSFVELEEPLIFESAWLYSSDNENPALLQFVNMIRQNEKNSLRY</sequence>
<organism evidence="6 7">
    <name type="scientific">Candidatus Scatomorpha merdipullorum</name>
    <dbReference type="NCBI Taxonomy" id="2840927"/>
    <lineage>
        <taxon>Bacteria</taxon>
        <taxon>Bacillati</taxon>
        <taxon>Bacillota</taxon>
        <taxon>Clostridia</taxon>
        <taxon>Eubacteriales</taxon>
        <taxon>Candidatus Scatomorpha</taxon>
    </lineage>
</organism>
<comment type="similarity">
    <text evidence="1">Belongs to the LysR transcriptional regulatory family.</text>
</comment>
<evidence type="ECO:0000256" key="4">
    <source>
        <dbReference type="ARBA" id="ARBA00023163"/>
    </source>
</evidence>
<dbReference type="PANTHER" id="PTHR30346">
    <property type="entry name" value="TRANSCRIPTIONAL DUAL REGULATOR HCAR-RELATED"/>
    <property type="match status" value="1"/>
</dbReference>
<dbReference type="GO" id="GO:0003677">
    <property type="term" value="F:DNA binding"/>
    <property type="evidence" value="ECO:0007669"/>
    <property type="project" value="UniProtKB-KW"/>
</dbReference>
<evidence type="ECO:0000256" key="3">
    <source>
        <dbReference type="ARBA" id="ARBA00023125"/>
    </source>
</evidence>
<dbReference type="SUPFAM" id="SSF53850">
    <property type="entry name" value="Periplasmic binding protein-like II"/>
    <property type="match status" value="1"/>
</dbReference>
<dbReference type="GO" id="GO:0032993">
    <property type="term" value="C:protein-DNA complex"/>
    <property type="evidence" value="ECO:0007669"/>
    <property type="project" value="TreeGrafter"/>
</dbReference>
<dbReference type="GO" id="GO:0003700">
    <property type="term" value="F:DNA-binding transcription factor activity"/>
    <property type="evidence" value="ECO:0007669"/>
    <property type="project" value="InterPro"/>
</dbReference>
<keyword evidence="2" id="KW-0805">Transcription regulation</keyword>
<dbReference type="FunFam" id="1.10.10.10:FF:000001">
    <property type="entry name" value="LysR family transcriptional regulator"/>
    <property type="match status" value="1"/>
</dbReference>
<dbReference type="Pfam" id="PF00126">
    <property type="entry name" value="HTH_1"/>
    <property type="match status" value="1"/>
</dbReference>
<feature type="domain" description="HTH lysR-type" evidence="5">
    <location>
        <begin position="1"/>
        <end position="43"/>
    </location>
</feature>
<accession>A0A9D1FDH4</accession>
<dbReference type="EMBL" id="DVJK01000159">
    <property type="protein sequence ID" value="HIS67047.1"/>
    <property type="molecule type" value="Genomic_DNA"/>
</dbReference>
<dbReference type="Gene3D" id="1.10.10.10">
    <property type="entry name" value="Winged helix-like DNA-binding domain superfamily/Winged helix DNA-binding domain"/>
    <property type="match status" value="1"/>
</dbReference>
<dbReference type="PRINTS" id="PR00039">
    <property type="entry name" value="HTHLYSR"/>
</dbReference>